<dbReference type="HOGENOM" id="CLU_2914001_0_0_3"/>
<dbReference type="Proteomes" id="UP000010366">
    <property type="component" value="Chromosome"/>
</dbReference>
<sequence length="61" mass="7260">MTNKQFPFRWVPAAFRPLGGYWIARQDGRFPDESQGSIEQNYQQWLLVWLPQNTPHDKRGV</sequence>
<accession>K9UEL4</accession>
<reference evidence="1 2" key="1">
    <citation type="submission" date="2012-05" db="EMBL/GenBank/DDBJ databases">
        <title>Finished chromosome of genome of Chamaesiphon sp. PCC 6605.</title>
        <authorList>
            <consortium name="US DOE Joint Genome Institute"/>
            <person name="Gugger M."/>
            <person name="Coursin T."/>
            <person name="Rippka R."/>
            <person name="Tandeau De Marsac N."/>
            <person name="Huntemann M."/>
            <person name="Wei C.-L."/>
            <person name="Han J."/>
            <person name="Detter J.C."/>
            <person name="Han C."/>
            <person name="Tapia R."/>
            <person name="Chen A."/>
            <person name="Kyrpides N."/>
            <person name="Mavromatis K."/>
            <person name="Markowitz V."/>
            <person name="Szeto E."/>
            <person name="Ivanova N."/>
            <person name="Pagani I."/>
            <person name="Pati A."/>
            <person name="Goodwin L."/>
            <person name="Nordberg H.P."/>
            <person name="Cantor M.N."/>
            <person name="Hua S.X."/>
            <person name="Woyke T."/>
            <person name="Kerfeld C.A."/>
        </authorList>
    </citation>
    <scope>NUCLEOTIDE SEQUENCE [LARGE SCALE GENOMIC DNA]</scope>
    <source>
        <strain evidence="2">ATCC 27169 / PCC 6605</strain>
    </source>
</reference>
<gene>
    <name evidence="1" type="ORF">Cha6605_1988</name>
</gene>
<dbReference type="STRING" id="1173020.Cha6605_1988"/>
<name>K9UEL4_CHAP6</name>
<evidence type="ECO:0000313" key="1">
    <source>
        <dbReference type="EMBL" id="AFY93093.1"/>
    </source>
</evidence>
<proteinExistence type="predicted"/>
<dbReference type="KEGG" id="cmp:Cha6605_1988"/>
<organism evidence="1 2">
    <name type="scientific">Chamaesiphon minutus (strain ATCC 27169 / PCC 6605)</name>
    <dbReference type="NCBI Taxonomy" id="1173020"/>
    <lineage>
        <taxon>Bacteria</taxon>
        <taxon>Bacillati</taxon>
        <taxon>Cyanobacteriota</taxon>
        <taxon>Cyanophyceae</taxon>
        <taxon>Gomontiellales</taxon>
        <taxon>Chamaesiphonaceae</taxon>
        <taxon>Chamaesiphon</taxon>
    </lineage>
</organism>
<evidence type="ECO:0000313" key="2">
    <source>
        <dbReference type="Proteomes" id="UP000010366"/>
    </source>
</evidence>
<dbReference type="AlphaFoldDB" id="K9UEL4"/>
<dbReference type="EMBL" id="CP003600">
    <property type="protein sequence ID" value="AFY93093.1"/>
    <property type="molecule type" value="Genomic_DNA"/>
</dbReference>
<dbReference type="RefSeq" id="WP_015159257.1">
    <property type="nucleotide sequence ID" value="NC_019697.1"/>
</dbReference>
<protein>
    <submittedName>
        <fullName evidence="1">Uncharacterized protein</fullName>
    </submittedName>
</protein>
<keyword evidence="2" id="KW-1185">Reference proteome</keyword>